<dbReference type="GO" id="GO:0005789">
    <property type="term" value="C:endoplasmic reticulum membrane"/>
    <property type="evidence" value="ECO:0007669"/>
    <property type="project" value="UniProtKB-SubCell"/>
</dbReference>
<dbReference type="EMBL" id="JAODUP010000777">
    <property type="protein sequence ID" value="KAK2144202.1"/>
    <property type="molecule type" value="Genomic_DNA"/>
</dbReference>
<evidence type="ECO:0000256" key="10">
    <source>
        <dbReference type="ARBA" id="ARBA00023136"/>
    </source>
</evidence>
<dbReference type="Gene3D" id="3.90.550.10">
    <property type="entry name" value="Spore Coat Polysaccharide Biosynthesis Protein SpsA, Chain A"/>
    <property type="match status" value="1"/>
</dbReference>
<keyword evidence="4" id="KW-0328">Glycosyltransferase</keyword>
<evidence type="ECO:0000256" key="9">
    <source>
        <dbReference type="ARBA" id="ARBA00022989"/>
    </source>
</evidence>
<dbReference type="InterPro" id="IPR015338">
    <property type="entry name" value="GT64_dom"/>
</dbReference>
<feature type="domain" description="Exostosin GT47" evidence="14">
    <location>
        <begin position="63"/>
        <end position="127"/>
    </location>
</feature>
<dbReference type="GO" id="GO:0015012">
    <property type="term" value="P:heparan sulfate proteoglycan biosynthetic process"/>
    <property type="evidence" value="ECO:0007669"/>
    <property type="project" value="UniProtKB-ARBA"/>
</dbReference>
<evidence type="ECO:0000256" key="12">
    <source>
        <dbReference type="ARBA" id="ARBA00023180"/>
    </source>
</evidence>
<evidence type="ECO:0000256" key="13">
    <source>
        <dbReference type="SAM" id="Phobius"/>
    </source>
</evidence>
<evidence type="ECO:0000256" key="11">
    <source>
        <dbReference type="ARBA" id="ARBA00023157"/>
    </source>
</evidence>
<keyword evidence="10 13" id="KW-0472">Membrane</keyword>
<comment type="subcellular location">
    <subcellularLocation>
        <location evidence="1">Endoplasmic reticulum membrane</location>
        <topology evidence="1">Single-pass type II membrane protein</topology>
    </subcellularLocation>
</comment>
<dbReference type="AlphaFoldDB" id="A0AAD9MSJ1"/>
<dbReference type="SUPFAM" id="SSF53448">
    <property type="entry name" value="Nucleotide-diphospho-sugar transferases"/>
    <property type="match status" value="1"/>
</dbReference>
<evidence type="ECO:0000256" key="5">
    <source>
        <dbReference type="ARBA" id="ARBA00022679"/>
    </source>
</evidence>
<comment type="similarity">
    <text evidence="3">Belongs to the glycosyltransferase 47 family.</text>
</comment>
<sequence length="556" mass="64659">MYTYKQTNEQAANHPANSLTFNNVAFGITRVLDQSSNPIASICGMFHLIIGFLFGAATQLYDFKTLLHKSTFCLVPRGRRLGSYRFLEALQAGCVPVLLSNNWVLPFSEIIDWSKAVIWADERLILQMSRDEVAYLLLHEQCPLPVMTPGDLILASARFFISLSDGTYAQVSDVEDSYKNDRKWLIRMMMETVPSIVRSISHADILSLRQQSQFIWDTYFSSIDKIIDTTLEILKDRVDQHMSRTAFVWNTAPGALYFFPEFSQDLAAYPFFLGHVVAEPSDRFTAVIYAQSTPVIVTSSIYRLIKSISRSKYLDKILILWHCDPPPPAEFRWPVPKHINVVYKFIDSVQERFTVYPEIDTDAVLSLDEDSYLLTDEVDFAFHVWQHFPSQLIGYIARSHYYDDGRGQWRYSSKWTNDYSMVLTVSAFYHKYYGYLYYHWLSPATQQLIGQSENCEDILMNFLISHVTKLPPIKLTQRRYQQDSMPGSSQELTPSAFSSRWLNIDHFTRRQRCLNVFVEEFGYMPLVRSSMRFDPLFFKDPVSRTRKKYRQIDLIP</sequence>
<evidence type="ECO:0000256" key="8">
    <source>
        <dbReference type="ARBA" id="ARBA00022968"/>
    </source>
</evidence>
<keyword evidence="7" id="KW-0256">Endoplasmic reticulum</keyword>
<keyword evidence="11" id="KW-1015">Disulfide bond</keyword>
<keyword evidence="5" id="KW-0808">Transferase</keyword>
<keyword evidence="6 13" id="KW-0812">Transmembrane</keyword>
<comment type="pathway">
    <text evidence="2">Protein modification; protein glycosylation.</text>
</comment>
<dbReference type="InterPro" id="IPR004263">
    <property type="entry name" value="Exostosin"/>
</dbReference>
<dbReference type="Proteomes" id="UP001208570">
    <property type="component" value="Unassembled WGS sequence"/>
</dbReference>
<dbReference type="PANTHER" id="PTHR48261">
    <property type="entry name" value="ACETYLGLUCOSAMINYLTRANSFERASE"/>
    <property type="match status" value="1"/>
</dbReference>
<evidence type="ECO:0000259" key="15">
    <source>
        <dbReference type="Pfam" id="PF09258"/>
    </source>
</evidence>
<dbReference type="PANTHER" id="PTHR48261:SF3">
    <property type="entry name" value="EXOSTOSIN GLYCOSYLTRANSFERASE 1"/>
    <property type="match status" value="1"/>
</dbReference>
<evidence type="ECO:0000256" key="7">
    <source>
        <dbReference type="ARBA" id="ARBA00022824"/>
    </source>
</evidence>
<proteinExistence type="inferred from homology"/>
<feature type="domain" description="Glycosyl transferase 64" evidence="15">
    <location>
        <begin position="284"/>
        <end position="538"/>
    </location>
</feature>
<evidence type="ECO:0000256" key="2">
    <source>
        <dbReference type="ARBA" id="ARBA00004922"/>
    </source>
</evidence>
<reference evidence="16" key="1">
    <citation type="journal article" date="2023" name="Mol. Biol. Evol.">
        <title>Third-Generation Sequencing Reveals the Adaptive Role of the Epigenome in Three Deep-Sea Polychaetes.</title>
        <authorList>
            <person name="Perez M."/>
            <person name="Aroh O."/>
            <person name="Sun Y."/>
            <person name="Lan Y."/>
            <person name="Juniper S.K."/>
            <person name="Young C.R."/>
            <person name="Angers B."/>
            <person name="Qian P.Y."/>
        </authorList>
    </citation>
    <scope>NUCLEOTIDE SEQUENCE</scope>
    <source>
        <strain evidence="16">P08H-3</strain>
    </source>
</reference>
<keyword evidence="12" id="KW-0325">Glycoprotein</keyword>
<dbReference type="InterPro" id="IPR040911">
    <property type="entry name" value="Exostosin_GT47"/>
</dbReference>
<gene>
    <name evidence="16" type="ORF">LSH36_777g02081</name>
</gene>
<comment type="caution">
    <text evidence="16">The sequence shown here is derived from an EMBL/GenBank/DDBJ whole genome shotgun (WGS) entry which is preliminary data.</text>
</comment>
<dbReference type="InterPro" id="IPR029044">
    <property type="entry name" value="Nucleotide-diphossugar_trans"/>
</dbReference>
<evidence type="ECO:0000313" key="17">
    <source>
        <dbReference type="Proteomes" id="UP001208570"/>
    </source>
</evidence>
<keyword evidence="17" id="KW-1185">Reference proteome</keyword>
<keyword evidence="9 13" id="KW-1133">Transmembrane helix</keyword>
<evidence type="ECO:0000256" key="3">
    <source>
        <dbReference type="ARBA" id="ARBA00010271"/>
    </source>
</evidence>
<evidence type="ECO:0000259" key="14">
    <source>
        <dbReference type="Pfam" id="PF03016"/>
    </source>
</evidence>
<dbReference type="GO" id="GO:0016757">
    <property type="term" value="F:glycosyltransferase activity"/>
    <property type="evidence" value="ECO:0007669"/>
    <property type="project" value="UniProtKB-KW"/>
</dbReference>
<feature type="transmembrane region" description="Helical" evidence="13">
    <location>
        <begin position="39"/>
        <end position="61"/>
    </location>
</feature>
<evidence type="ECO:0000256" key="1">
    <source>
        <dbReference type="ARBA" id="ARBA00004648"/>
    </source>
</evidence>
<dbReference type="Pfam" id="PF09258">
    <property type="entry name" value="Glyco_transf_64"/>
    <property type="match status" value="1"/>
</dbReference>
<keyword evidence="8" id="KW-0735">Signal-anchor</keyword>
<evidence type="ECO:0000256" key="4">
    <source>
        <dbReference type="ARBA" id="ARBA00022676"/>
    </source>
</evidence>
<dbReference type="Pfam" id="PF03016">
    <property type="entry name" value="Exostosin_GT47"/>
    <property type="match status" value="1"/>
</dbReference>
<accession>A0AAD9MSJ1</accession>
<organism evidence="16 17">
    <name type="scientific">Paralvinella palmiformis</name>
    <dbReference type="NCBI Taxonomy" id="53620"/>
    <lineage>
        <taxon>Eukaryota</taxon>
        <taxon>Metazoa</taxon>
        <taxon>Spiralia</taxon>
        <taxon>Lophotrochozoa</taxon>
        <taxon>Annelida</taxon>
        <taxon>Polychaeta</taxon>
        <taxon>Sedentaria</taxon>
        <taxon>Canalipalpata</taxon>
        <taxon>Terebellida</taxon>
        <taxon>Terebelliformia</taxon>
        <taxon>Alvinellidae</taxon>
        <taxon>Paralvinella</taxon>
    </lineage>
</organism>
<name>A0AAD9MSJ1_9ANNE</name>
<evidence type="ECO:0000256" key="6">
    <source>
        <dbReference type="ARBA" id="ARBA00022692"/>
    </source>
</evidence>
<evidence type="ECO:0000313" key="16">
    <source>
        <dbReference type="EMBL" id="KAK2144202.1"/>
    </source>
</evidence>
<protein>
    <submittedName>
        <fullName evidence="16">Uncharacterized protein</fullName>
    </submittedName>
</protein>